<evidence type="ECO:0000256" key="1">
    <source>
        <dbReference type="ARBA" id="ARBA00000799"/>
    </source>
</evidence>
<name>A0AAV3UAY0_9EURY</name>
<accession>A0AAV3UAY0</accession>
<sequence>MPPHRDGQLSAGSSLVTRTCRISDVSFRAFLAGRPAPRIYWTTPDGLEIAASGAVTRVTADGTDRFETVRERANDCFASVDTKGGTDATRPRLFGGFSFHAEHEPGAPWDGFPGAEFVLPEIQLTRTDTETWLTVSARDESPDEVEKTLADLRAELNELPGMRPRGDSPGVKATRHTTAREEWGEQVRQATERIRTGELQKVVLATALEVELNNPVAVPNTLERLRTSYPECYRFLFEPTAAGGFFGAPPERLVSLRGQTVETEALAGSIARGETPEKDDELAERLAESDKVREEHELVAETIRDGLEPLAETVIVASRKVKRLSNIQHLQTPISATLDGDEHVLSVVEALHPTPAVGGLPPEMAKRTIRETETFDRGWYASPIGWFDANGDGEFAVGIRSGVTADSRVTLFGGNGIVADSDPDDEWDEVQLKFLPILDELE</sequence>
<dbReference type="Proteomes" id="UP001501729">
    <property type="component" value="Unassembled WGS sequence"/>
</dbReference>
<dbReference type="Gene3D" id="3.60.120.10">
    <property type="entry name" value="Anthranilate synthase"/>
    <property type="match status" value="1"/>
</dbReference>
<evidence type="ECO:0000256" key="5">
    <source>
        <dbReference type="ARBA" id="ARBA00041564"/>
    </source>
</evidence>
<dbReference type="SUPFAM" id="SSF56322">
    <property type="entry name" value="ADC synthase"/>
    <property type="match status" value="1"/>
</dbReference>
<dbReference type="Pfam" id="PF00425">
    <property type="entry name" value="Chorismate_bind"/>
    <property type="match status" value="1"/>
</dbReference>
<dbReference type="EC" id="5.4.4.2" evidence="3"/>
<organism evidence="8 9">
    <name type="scientific">Haladaptatus pallidirubidus</name>
    <dbReference type="NCBI Taxonomy" id="1008152"/>
    <lineage>
        <taxon>Archaea</taxon>
        <taxon>Methanobacteriati</taxon>
        <taxon>Methanobacteriota</taxon>
        <taxon>Stenosarchaea group</taxon>
        <taxon>Halobacteria</taxon>
        <taxon>Halobacteriales</taxon>
        <taxon>Haladaptataceae</taxon>
        <taxon>Haladaptatus</taxon>
    </lineage>
</organism>
<reference evidence="8 9" key="1">
    <citation type="journal article" date="2019" name="Int. J. Syst. Evol. Microbiol.">
        <title>The Global Catalogue of Microorganisms (GCM) 10K type strain sequencing project: providing services to taxonomists for standard genome sequencing and annotation.</title>
        <authorList>
            <consortium name="The Broad Institute Genomics Platform"/>
            <consortium name="The Broad Institute Genome Sequencing Center for Infectious Disease"/>
            <person name="Wu L."/>
            <person name="Ma J."/>
        </authorList>
    </citation>
    <scope>NUCLEOTIDE SEQUENCE [LARGE SCALE GENOMIC DNA]</scope>
    <source>
        <strain evidence="8 9">JCM 17504</strain>
    </source>
</reference>
<dbReference type="InterPro" id="IPR004561">
    <property type="entry name" value="IsoChor_synthase"/>
</dbReference>
<comment type="catalytic activity">
    <reaction evidence="1">
        <text>chorismate = isochorismate</text>
        <dbReference type="Rhea" id="RHEA:18985"/>
        <dbReference type="ChEBI" id="CHEBI:29748"/>
        <dbReference type="ChEBI" id="CHEBI:29780"/>
        <dbReference type="EC" id="5.4.4.2"/>
    </reaction>
</comment>
<evidence type="ECO:0000256" key="4">
    <source>
        <dbReference type="ARBA" id="ARBA00023235"/>
    </source>
</evidence>
<evidence type="ECO:0000313" key="8">
    <source>
        <dbReference type="EMBL" id="GAA5040617.1"/>
    </source>
</evidence>
<dbReference type="GO" id="GO:0008909">
    <property type="term" value="F:isochorismate synthase activity"/>
    <property type="evidence" value="ECO:0007669"/>
    <property type="project" value="UniProtKB-EC"/>
</dbReference>
<keyword evidence="9" id="KW-1185">Reference proteome</keyword>
<evidence type="ECO:0000256" key="6">
    <source>
        <dbReference type="SAM" id="MobiDB-lite"/>
    </source>
</evidence>
<dbReference type="GeneID" id="68614845"/>
<keyword evidence="4" id="KW-0413">Isomerase</keyword>
<feature type="domain" description="Chorismate-utilising enzyme C-terminal" evidence="7">
    <location>
        <begin position="180"/>
        <end position="433"/>
    </location>
</feature>
<protein>
    <recommendedName>
        <fullName evidence="3">isochorismate synthase</fullName>
        <ecNumber evidence="3">5.4.4.2</ecNumber>
    </recommendedName>
    <alternativeName>
        <fullName evidence="5">Isochorismate mutase</fullName>
    </alternativeName>
</protein>
<evidence type="ECO:0000256" key="2">
    <source>
        <dbReference type="ARBA" id="ARBA00005297"/>
    </source>
</evidence>
<dbReference type="RefSeq" id="WP_227774805.1">
    <property type="nucleotide sequence ID" value="NZ_BAABKX010000001.1"/>
</dbReference>
<dbReference type="InterPro" id="IPR015890">
    <property type="entry name" value="Chorismate_C"/>
</dbReference>
<dbReference type="PANTHER" id="PTHR42839:SF2">
    <property type="entry name" value="ISOCHORISMATE SYNTHASE ENTC"/>
    <property type="match status" value="1"/>
</dbReference>
<dbReference type="InterPro" id="IPR005801">
    <property type="entry name" value="ADC_synthase"/>
</dbReference>
<dbReference type="EMBL" id="BAABKX010000001">
    <property type="protein sequence ID" value="GAA5040617.1"/>
    <property type="molecule type" value="Genomic_DNA"/>
</dbReference>
<evidence type="ECO:0000313" key="9">
    <source>
        <dbReference type="Proteomes" id="UP001501729"/>
    </source>
</evidence>
<evidence type="ECO:0000256" key="3">
    <source>
        <dbReference type="ARBA" id="ARBA00012824"/>
    </source>
</evidence>
<feature type="region of interest" description="Disordered" evidence="6">
    <location>
        <begin position="159"/>
        <end position="184"/>
    </location>
</feature>
<comment type="similarity">
    <text evidence="2">Belongs to the isochorismate synthase family.</text>
</comment>
<evidence type="ECO:0000259" key="7">
    <source>
        <dbReference type="Pfam" id="PF00425"/>
    </source>
</evidence>
<dbReference type="PANTHER" id="PTHR42839">
    <property type="entry name" value="ISOCHORISMATE SYNTHASE ENTC"/>
    <property type="match status" value="1"/>
</dbReference>
<proteinExistence type="inferred from homology"/>
<comment type="caution">
    <text evidence="8">The sequence shown here is derived from an EMBL/GenBank/DDBJ whole genome shotgun (WGS) entry which is preliminary data.</text>
</comment>
<gene>
    <name evidence="8" type="ORF">GCM10025751_01480</name>
</gene>
<dbReference type="AlphaFoldDB" id="A0AAV3UAY0"/>
<dbReference type="NCBIfam" id="TIGR00543">
    <property type="entry name" value="isochor_syn"/>
    <property type="match status" value="1"/>
</dbReference>